<dbReference type="InterPro" id="IPR029062">
    <property type="entry name" value="Class_I_gatase-like"/>
</dbReference>
<evidence type="ECO:0000313" key="2">
    <source>
        <dbReference type="EMBL" id="OIR11342.1"/>
    </source>
</evidence>
<reference evidence="2" key="1">
    <citation type="submission" date="2016-10" db="EMBL/GenBank/DDBJ databases">
        <title>Sequence of Gallionella enrichment culture.</title>
        <authorList>
            <person name="Poehlein A."/>
            <person name="Muehling M."/>
            <person name="Daniel R."/>
        </authorList>
    </citation>
    <scope>NUCLEOTIDE SEQUENCE</scope>
</reference>
<dbReference type="PANTHER" id="PTHR42695">
    <property type="entry name" value="GLUTAMINE AMIDOTRANSFERASE YLR126C-RELATED"/>
    <property type="match status" value="1"/>
</dbReference>
<dbReference type="PROSITE" id="PS51273">
    <property type="entry name" value="GATASE_TYPE_1"/>
    <property type="match status" value="1"/>
</dbReference>
<gene>
    <name evidence="2" type="ORF">GALL_68350</name>
</gene>
<comment type="caution">
    <text evidence="2">The sequence shown here is derived from an EMBL/GenBank/DDBJ whole genome shotgun (WGS) entry which is preliminary data.</text>
</comment>
<protein>
    <submittedName>
        <fullName evidence="2">Glutamine amidotransferase</fullName>
    </submittedName>
</protein>
<dbReference type="InterPro" id="IPR044992">
    <property type="entry name" value="ChyE-like"/>
</dbReference>
<dbReference type="GO" id="GO:0005829">
    <property type="term" value="C:cytosol"/>
    <property type="evidence" value="ECO:0007669"/>
    <property type="project" value="TreeGrafter"/>
</dbReference>
<sequence>MKPVAIFRHSPTEGAGHFALFLTEHAIPWQMIHIDQGEAVPADAAAFSGLVFMGGPMSVNDDLPWIPRALALIHAAHARDIPLLGHCLGGQLMSKALGGVVTKNPVKELGWGRVTVAESATAREWFGDIREFDSFHWHGETFSLPPGAELLLSSPHCANQAYAIGKHLGMQCHVEMTEQMIRDWCENGADEIAANLHSPAVQSAATMQAQMRDKLPGLHRVADRLYLHWLHGLAK</sequence>
<name>A0A1J5TH37_9ZZZZ</name>
<dbReference type="CDD" id="cd01741">
    <property type="entry name" value="GATase1_1"/>
    <property type="match status" value="1"/>
</dbReference>
<feature type="domain" description="Glutamine amidotransferase" evidence="1">
    <location>
        <begin position="43"/>
        <end position="178"/>
    </location>
</feature>
<dbReference type="EMBL" id="MLJW01000020">
    <property type="protein sequence ID" value="OIR11342.1"/>
    <property type="molecule type" value="Genomic_DNA"/>
</dbReference>
<evidence type="ECO:0000259" key="1">
    <source>
        <dbReference type="Pfam" id="PF00117"/>
    </source>
</evidence>
<dbReference type="Gene3D" id="3.40.50.880">
    <property type="match status" value="1"/>
</dbReference>
<dbReference type="InterPro" id="IPR017926">
    <property type="entry name" value="GATASE"/>
</dbReference>
<keyword evidence="2" id="KW-0315">Glutamine amidotransferase</keyword>
<accession>A0A1J5TH37</accession>
<dbReference type="Pfam" id="PF00117">
    <property type="entry name" value="GATase"/>
    <property type="match status" value="1"/>
</dbReference>
<dbReference type="SUPFAM" id="SSF52317">
    <property type="entry name" value="Class I glutamine amidotransferase-like"/>
    <property type="match status" value="1"/>
</dbReference>
<organism evidence="2">
    <name type="scientific">mine drainage metagenome</name>
    <dbReference type="NCBI Taxonomy" id="410659"/>
    <lineage>
        <taxon>unclassified sequences</taxon>
        <taxon>metagenomes</taxon>
        <taxon>ecological metagenomes</taxon>
    </lineage>
</organism>
<dbReference type="PANTHER" id="PTHR42695:SF5">
    <property type="entry name" value="GLUTAMINE AMIDOTRANSFERASE YLR126C-RELATED"/>
    <property type="match status" value="1"/>
</dbReference>
<dbReference type="GO" id="GO:0016740">
    <property type="term" value="F:transferase activity"/>
    <property type="evidence" value="ECO:0007669"/>
    <property type="project" value="UniProtKB-KW"/>
</dbReference>
<keyword evidence="2" id="KW-0808">Transferase</keyword>
<proteinExistence type="predicted"/>
<dbReference type="AlphaFoldDB" id="A0A1J5TH37"/>